<dbReference type="InterPro" id="IPR048981">
    <property type="entry name" value="AP5B1_C"/>
</dbReference>
<dbReference type="EMBL" id="KZ451896">
    <property type="protein sequence ID" value="PKA65186.1"/>
    <property type="molecule type" value="Genomic_DNA"/>
</dbReference>
<gene>
    <name evidence="3" type="ORF">AXF42_Ash013307</name>
</gene>
<evidence type="ECO:0000313" key="4">
    <source>
        <dbReference type="Proteomes" id="UP000236161"/>
    </source>
</evidence>
<dbReference type="Pfam" id="PF21590">
    <property type="entry name" value="AP5B1_C"/>
    <property type="match status" value="1"/>
</dbReference>
<dbReference type="OrthoDB" id="646197at2759"/>
<dbReference type="PROSITE" id="PS50006">
    <property type="entry name" value="FHA_DOMAIN"/>
    <property type="match status" value="1"/>
</dbReference>
<dbReference type="AlphaFoldDB" id="A0A2I0BBL4"/>
<evidence type="ECO:0000256" key="1">
    <source>
        <dbReference type="SAM" id="MobiDB-lite"/>
    </source>
</evidence>
<dbReference type="InterPro" id="IPR048979">
    <property type="entry name" value="AP5B1_middle"/>
</dbReference>
<dbReference type="Proteomes" id="UP000236161">
    <property type="component" value="Unassembled WGS sequence"/>
</dbReference>
<name>A0A2I0BBL4_9ASPA</name>
<proteinExistence type="predicted"/>
<organism evidence="3 4">
    <name type="scientific">Apostasia shenzhenica</name>
    <dbReference type="NCBI Taxonomy" id="1088818"/>
    <lineage>
        <taxon>Eukaryota</taxon>
        <taxon>Viridiplantae</taxon>
        <taxon>Streptophyta</taxon>
        <taxon>Embryophyta</taxon>
        <taxon>Tracheophyta</taxon>
        <taxon>Spermatophyta</taxon>
        <taxon>Magnoliopsida</taxon>
        <taxon>Liliopsida</taxon>
        <taxon>Asparagales</taxon>
        <taxon>Orchidaceae</taxon>
        <taxon>Apostasioideae</taxon>
        <taxon>Apostasia</taxon>
    </lineage>
</organism>
<dbReference type="InterPro" id="IPR038741">
    <property type="entry name" value="AP5B1"/>
</dbReference>
<accession>A0A2I0BBL4</accession>
<evidence type="ECO:0000259" key="2">
    <source>
        <dbReference type="PROSITE" id="PS50006"/>
    </source>
</evidence>
<dbReference type="PANTHER" id="PTHR34033">
    <property type="entry name" value="AP-5 COMPLEX SUBUNIT BETA-1"/>
    <property type="match status" value="1"/>
</dbReference>
<dbReference type="GO" id="GO:0016197">
    <property type="term" value="P:endosomal transport"/>
    <property type="evidence" value="ECO:0007669"/>
    <property type="project" value="InterPro"/>
</dbReference>
<dbReference type="STRING" id="1088818.A0A2I0BBL4"/>
<protein>
    <recommendedName>
        <fullName evidence="2">FHA domain-containing protein</fullName>
    </recommendedName>
</protein>
<feature type="domain" description="FHA" evidence="2">
    <location>
        <begin position="861"/>
        <end position="923"/>
    </location>
</feature>
<feature type="region of interest" description="Disordered" evidence="1">
    <location>
        <begin position="1"/>
        <end position="20"/>
    </location>
</feature>
<sequence length="1132" mass="124802">MEKQTSVKNPPPPAAGPAPLLSSHEWETLIDDFQSGAPSRRSRWLQLPLIDLALHNLLRKDFPSSMKPQLLIFLEESSDLLFLPSPSTSLPPLIDFVRSFLLSPADSSQPLLKEQAMVSATSIAIVALDSPSPHILDPLVELLLSVANRPNHGIDRHTRAIACDCLRELELAHPLLLSDAAGHLWSLAQAERTHAAQSYLLLLATVVASISIHGLLSSSSSILSTAIPLVPFNSPRALLSPRASSDPSDLSLREVRRVVAFLLERPQALTPCATMELVAVLSRIIGALERRVPAVAALLKVQFSGLLHCYDPLLCHVVLMLHSRFSDAFAGDDELGIARRLALIPKEAHQPLVFRLLALHWLLGSPRLARNKGFLPSLVHCFYPSIFDPLALKAAKLDALACVAAHVDGVRSERDAASQEEGKKDTTSHELGNNGRTATVAVLFDGGLICVSAFKWLPPWSTETSVAFRTLHKFLVGVFPHNDGDSIDDKIHSVFGSSVFCTLQDMLVNLALEHRRLVSVIATFVDRLIGCKAHQVVGQRLLQILDEKLLPNLEINYQLASYFPIFERVAANDSIPPRVLLELLTRHMLYLTGKHDLESGLRSWSQGSKVLGICRTMLMHHHSSRVFRGLSNLLAITCQFFPDLEVRDTARIYLRMLLCIPGKKLRATMNLGGQLPGVSPSSHPTAFFEVPSSLHSQDNKKLSGVSQCMHLRRAIPLLVKQSWSLILPNLESHNDETSYFEGIRDIIIPSTAPEREIEPNINRAISSEEPLRMTDSKVAETLRVLRMHFSCIPDYRHMPGTKIRIPCILRFEAESFNQIWGSESPSLDSGELDNLPALYATTITFKSTAKYGSIPACRIPFLLGEPSKTGFDIVPIGSNFEEVSRFHSPLTIELEPREPSPGLIDAALTANIENGQIISGSLQSISVGIEDMFLKASLPSDVPDDMVPDYYLDLFHALWEACGSSTNTGRETFLLQGGKGAAAIYGTRSVKFLDVAADSLINAVEQYLTPFVVSVSGQLLVNKIEGNGIVKNVIWVDYSSGLSVNEDNALVPYSDHVPLQLGYIQDESDGVLNPRENSKRNLGTVLVLIFLPPRFHLLFLMEVGEVSTFVRIRTDHWPCLAYVDEYLEALIA</sequence>
<keyword evidence="4" id="KW-1185">Reference proteome</keyword>
<dbReference type="Pfam" id="PF21588">
    <property type="entry name" value="AP5B1_middle"/>
    <property type="match status" value="2"/>
</dbReference>
<dbReference type="GO" id="GO:0030119">
    <property type="term" value="C:AP-type membrane coat adaptor complex"/>
    <property type="evidence" value="ECO:0007669"/>
    <property type="project" value="TreeGrafter"/>
</dbReference>
<reference evidence="3 4" key="1">
    <citation type="journal article" date="2017" name="Nature">
        <title>The Apostasia genome and the evolution of orchids.</title>
        <authorList>
            <person name="Zhang G.Q."/>
            <person name="Liu K.W."/>
            <person name="Li Z."/>
            <person name="Lohaus R."/>
            <person name="Hsiao Y.Y."/>
            <person name="Niu S.C."/>
            <person name="Wang J.Y."/>
            <person name="Lin Y.C."/>
            <person name="Xu Q."/>
            <person name="Chen L.J."/>
            <person name="Yoshida K."/>
            <person name="Fujiwara S."/>
            <person name="Wang Z.W."/>
            <person name="Zhang Y.Q."/>
            <person name="Mitsuda N."/>
            <person name="Wang M."/>
            <person name="Liu G.H."/>
            <person name="Pecoraro L."/>
            <person name="Huang H.X."/>
            <person name="Xiao X.J."/>
            <person name="Lin M."/>
            <person name="Wu X.Y."/>
            <person name="Wu W.L."/>
            <person name="Chen Y.Y."/>
            <person name="Chang S.B."/>
            <person name="Sakamoto S."/>
            <person name="Ohme-Takagi M."/>
            <person name="Yagi M."/>
            <person name="Zeng S.J."/>
            <person name="Shen C.Y."/>
            <person name="Yeh C.M."/>
            <person name="Luo Y.B."/>
            <person name="Tsai W.C."/>
            <person name="Van de Peer Y."/>
            <person name="Liu Z.J."/>
        </authorList>
    </citation>
    <scope>NUCLEOTIDE SEQUENCE [LARGE SCALE GENOMIC DNA]</scope>
    <source>
        <strain evidence="4">cv. Shenzhen</strain>
        <tissue evidence="3">Stem</tissue>
    </source>
</reference>
<dbReference type="InterPro" id="IPR000253">
    <property type="entry name" value="FHA_dom"/>
</dbReference>
<evidence type="ECO:0000313" key="3">
    <source>
        <dbReference type="EMBL" id="PKA65186.1"/>
    </source>
</evidence>
<dbReference type="PANTHER" id="PTHR34033:SF1">
    <property type="entry name" value="AP-5 COMPLEX SUBUNIT BETA-1"/>
    <property type="match status" value="1"/>
</dbReference>